<evidence type="ECO:0008006" key="3">
    <source>
        <dbReference type="Google" id="ProtNLM"/>
    </source>
</evidence>
<accession>A3ZQI7</accession>
<gene>
    <name evidence="1" type="ORF">DSM3645_23766</name>
</gene>
<dbReference type="EMBL" id="AANZ01000005">
    <property type="protein sequence ID" value="EAQ81463.1"/>
    <property type="molecule type" value="Genomic_DNA"/>
</dbReference>
<protein>
    <recommendedName>
        <fullName evidence="3">Neutral/alkaline non-lysosomal ceramidase N-terminal domain-containing protein</fullName>
    </recommendedName>
</protein>
<organism evidence="1 2">
    <name type="scientific">Blastopirellula marina DSM 3645</name>
    <dbReference type="NCBI Taxonomy" id="314230"/>
    <lineage>
        <taxon>Bacteria</taxon>
        <taxon>Pseudomonadati</taxon>
        <taxon>Planctomycetota</taxon>
        <taxon>Planctomycetia</taxon>
        <taxon>Pirellulales</taxon>
        <taxon>Pirellulaceae</taxon>
        <taxon>Blastopirellula</taxon>
    </lineage>
</organism>
<comment type="caution">
    <text evidence="1">The sequence shown here is derived from an EMBL/GenBank/DDBJ whole genome shotgun (WGS) entry which is preliminary data.</text>
</comment>
<dbReference type="STRING" id="314230.DSM3645_23766"/>
<evidence type="ECO:0000313" key="1">
    <source>
        <dbReference type="EMBL" id="EAQ81463.1"/>
    </source>
</evidence>
<name>A3ZQI7_9BACT</name>
<dbReference type="HOGENOM" id="CLU_030011_5_0_0"/>
<proteinExistence type="predicted"/>
<dbReference type="eggNOG" id="COG3356">
    <property type="taxonomic scope" value="Bacteria"/>
</dbReference>
<evidence type="ECO:0000313" key="2">
    <source>
        <dbReference type="Proteomes" id="UP000004358"/>
    </source>
</evidence>
<dbReference type="Proteomes" id="UP000004358">
    <property type="component" value="Unassembled WGS sequence"/>
</dbReference>
<reference evidence="1 2" key="1">
    <citation type="submission" date="2006-02" db="EMBL/GenBank/DDBJ databases">
        <authorList>
            <person name="Amann R."/>
            <person name="Ferriera S."/>
            <person name="Johnson J."/>
            <person name="Kravitz S."/>
            <person name="Halpern A."/>
            <person name="Remington K."/>
            <person name="Beeson K."/>
            <person name="Tran B."/>
            <person name="Rogers Y.-H."/>
            <person name="Friedman R."/>
            <person name="Venter J.C."/>
        </authorList>
    </citation>
    <scope>NUCLEOTIDE SEQUENCE [LARGE SCALE GENOMIC DNA]</scope>
    <source>
        <strain evidence="1 2">DSM 3645</strain>
    </source>
</reference>
<sequence>MPNSVSAADASTLSAGAAKIDITDYSAGPVNDPLYVKVVAIKDDSLTTVLISVDAVAIGEIGRIKNDYLPTMRKRLESELGIPPSHVLVNASHCHGVILPDITDHTVRAVKEAISHMTPVRIGAGSGSENRIMENRRLKLKNGQEIDVRHAYSLPPDEEVAGVGATDPEIGVLRLDRENGETLAVIYNFACHPIQGVPNGANTADIIGYASQVIEDNLSEGTLALFLQGCAGDINPAYYKDVDHPRSAEPLGNLLGLSTLKAVRQIECKPDNRLAMLNQTLTLPRSDLADKIAELDAEERRLLGNLQGTTLNFKTFMSLMLKHKLSPEFPSYYSHRYLYDEVQERSDLRSLDAQNRKAVQAYLQNVFTMEKLTRLQANRALLRKHQTNMVDSGKRTIDVEVTALRIGDFVLLTFPGELTSPVGMNIKGNSPHDLTYVAGYTNGYIYYCPTVEQMQNRGGAQEDSDCLLAPEWQEKFETTAAEMLKQL</sequence>
<dbReference type="AlphaFoldDB" id="A3ZQI7"/>